<dbReference type="EMBL" id="BJCD01000030">
    <property type="protein sequence ID" value="GDZ92820.1"/>
    <property type="molecule type" value="Genomic_DNA"/>
</dbReference>
<name>A0A4P5Z9X5_PLAAG</name>
<gene>
    <name evidence="1" type="ORF">PA905_05170</name>
</gene>
<proteinExistence type="predicted"/>
<evidence type="ECO:0000313" key="1">
    <source>
        <dbReference type="EMBL" id="GDZ92820.1"/>
    </source>
</evidence>
<dbReference type="AlphaFoldDB" id="A0A4P5Z9X5"/>
<dbReference type="Proteomes" id="UP000299794">
    <property type="component" value="Unassembled WGS sequence"/>
</dbReference>
<sequence length="35" mass="4238">MKNIYFLDTSYILALEIRNEDAHKKVLQNWTALER</sequence>
<evidence type="ECO:0000313" key="2">
    <source>
        <dbReference type="Proteomes" id="UP000299794"/>
    </source>
</evidence>
<protein>
    <submittedName>
        <fullName evidence="1">Uncharacterized protein</fullName>
    </submittedName>
</protein>
<organism evidence="1 2">
    <name type="scientific">Planktothrix agardhii CCAP 1459/11A</name>
    <dbReference type="NCBI Taxonomy" id="282420"/>
    <lineage>
        <taxon>Bacteria</taxon>
        <taxon>Bacillati</taxon>
        <taxon>Cyanobacteriota</taxon>
        <taxon>Cyanophyceae</taxon>
        <taxon>Oscillatoriophycideae</taxon>
        <taxon>Oscillatoriales</taxon>
        <taxon>Microcoleaceae</taxon>
        <taxon>Planktothrix</taxon>
    </lineage>
</organism>
<comment type="caution">
    <text evidence="1">The sequence shown here is derived from an EMBL/GenBank/DDBJ whole genome shotgun (WGS) entry which is preliminary data.</text>
</comment>
<reference evidence="2" key="1">
    <citation type="submission" date="2019-02" db="EMBL/GenBank/DDBJ databases">
        <title>Draft genome sequence of Planktothrix agardhii NIES-905.</title>
        <authorList>
            <person name="Yamaguchi H."/>
            <person name="Suzuki S."/>
            <person name="Kawachi M."/>
        </authorList>
    </citation>
    <scope>NUCLEOTIDE SEQUENCE [LARGE SCALE GENOMIC DNA]</scope>
    <source>
        <strain evidence="2">CCAP 1459/11A</strain>
    </source>
</reference>
<accession>A0A4P5Z9X5</accession>